<accession>A0A6J4VKW1</accession>
<evidence type="ECO:0000256" key="1">
    <source>
        <dbReference type="SAM" id="MobiDB-lite"/>
    </source>
</evidence>
<name>A0A6J4VKW1_9BACT</name>
<sequence length="59" mass="6081">GDDSSASASTVRNVATARGQRALAPIGFACGTALRRHPGARVVSPEPAPPWRDPSRPGM</sequence>
<feature type="non-terminal residue" evidence="2">
    <location>
        <position position="1"/>
    </location>
</feature>
<organism evidence="2">
    <name type="scientific">uncultured Thermomicrobiales bacterium</name>
    <dbReference type="NCBI Taxonomy" id="1645740"/>
    <lineage>
        <taxon>Bacteria</taxon>
        <taxon>Pseudomonadati</taxon>
        <taxon>Thermomicrobiota</taxon>
        <taxon>Thermomicrobia</taxon>
        <taxon>Thermomicrobiales</taxon>
        <taxon>environmental samples</taxon>
    </lineage>
</organism>
<dbReference type="AlphaFoldDB" id="A0A6J4VKW1"/>
<gene>
    <name evidence="2" type="ORF">AVDCRST_MAG19-4050</name>
</gene>
<feature type="region of interest" description="Disordered" evidence="1">
    <location>
        <begin position="37"/>
        <end position="59"/>
    </location>
</feature>
<reference evidence="2" key="1">
    <citation type="submission" date="2020-02" db="EMBL/GenBank/DDBJ databases">
        <authorList>
            <person name="Meier V. D."/>
        </authorList>
    </citation>
    <scope>NUCLEOTIDE SEQUENCE</scope>
    <source>
        <strain evidence="2">AVDCRST_MAG19</strain>
    </source>
</reference>
<evidence type="ECO:0000313" key="2">
    <source>
        <dbReference type="EMBL" id="CAA9581023.1"/>
    </source>
</evidence>
<feature type="non-terminal residue" evidence="2">
    <location>
        <position position="59"/>
    </location>
</feature>
<proteinExistence type="predicted"/>
<dbReference type="EMBL" id="CADCWL010000221">
    <property type="protein sequence ID" value="CAA9581023.1"/>
    <property type="molecule type" value="Genomic_DNA"/>
</dbReference>
<protein>
    <submittedName>
        <fullName evidence="2">Uncharacterized protein</fullName>
    </submittedName>
</protein>